<sequence>MGCGGNIILDEVDNIKPVQHVLNSNSKLELNKVQPIILQQGAKQHIIQDQNNTLEEEFQKLAQTQQRDRPTTPNEMSFNNLNIRKSTYQSYRLTSTRETDAEQSIHGAQQLILLDAVDE</sequence>
<accession>V6LSJ3</accession>
<dbReference type="AlphaFoldDB" id="V6LSJ3"/>
<evidence type="ECO:0000313" key="2">
    <source>
        <dbReference type="EMBL" id="KAH0575688.1"/>
    </source>
</evidence>
<proteinExistence type="predicted"/>
<keyword evidence="3" id="KW-1185">Reference proteome</keyword>
<gene>
    <name evidence="1" type="ORF">SS50377_12708</name>
    <name evidence="2" type="ORF">SS50377_23328</name>
</gene>
<dbReference type="EMBL" id="AUWU02000003">
    <property type="protein sequence ID" value="KAH0575688.1"/>
    <property type="molecule type" value="Genomic_DNA"/>
</dbReference>
<evidence type="ECO:0000313" key="3">
    <source>
        <dbReference type="Proteomes" id="UP000018208"/>
    </source>
</evidence>
<dbReference type="EMBL" id="KI546046">
    <property type="protein sequence ID" value="EST47198.1"/>
    <property type="molecule type" value="Genomic_DNA"/>
</dbReference>
<evidence type="ECO:0000313" key="1">
    <source>
        <dbReference type="EMBL" id="EST47198.1"/>
    </source>
</evidence>
<reference evidence="2" key="2">
    <citation type="submission" date="2020-12" db="EMBL/GenBank/DDBJ databases">
        <title>New Spironucleus salmonicida genome in near-complete chromosomes.</title>
        <authorList>
            <person name="Xu F."/>
            <person name="Kurt Z."/>
            <person name="Jimenez-Gonzalez A."/>
            <person name="Astvaldsson A."/>
            <person name="Andersson J.O."/>
            <person name="Svard S.G."/>
        </authorList>
    </citation>
    <scope>NUCLEOTIDE SEQUENCE</scope>
    <source>
        <strain evidence="2">ATCC 50377</strain>
    </source>
</reference>
<protein>
    <submittedName>
        <fullName evidence="1">Uncharacterized protein</fullName>
    </submittedName>
</protein>
<dbReference type="VEuPathDB" id="GiardiaDB:SS50377_23328"/>
<organism evidence="1">
    <name type="scientific">Spironucleus salmonicida</name>
    <dbReference type="NCBI Taxonomy" id="348837"/>
    <lineage>
        <taxon>Eukaryota</taxon>
        <taxon>Metamonada</taxon>
        <taxon>Diplomonadida</taxon>
        <taxon>Hexamitidae</taxon>
        <taxon>Hexamitinae</taxon>
        <taxon>Spironucleus</taxon>
    </lineage>
</organism>
<dbReference type="Proteomes" id="UP000018208">
    <property type="component" value="Unassembled WGS sequence"/>
</dbReference>
<reference evidence="1 2" key="1">
    <citation type="journal article" date="2014" name="PLoS Genet.">
        <title>The Genome of Spironucleus salmonicida Highlights a Fish Pathogen Adapted to Fluctuating Environments.</title>
        <authorList>
            <person name="Xu F."/>
            <person name="Jerlstrom-Hultqvist J."/>
            <person name="Einarsson E."/>
            <person name="Astvaldsson A."/>
            <person name="Svard S.G."/>
            <person name="Andersson J.O."/>
        </authorList>
    </citation>
    <scope>NUCLEOTIDE SEQUENCE</scope>
    <source>
        <strain evidence="2">ATCC 50377</strain>
    </source>
</reference>
<name>V6LSJ3_9EUKA</name>